<dbReference type="PANTHER" id="PTHR12526">
    <property type="entry name" value="GLYCOSYLTRANSFERASE"/>
    <property type="match status" value="1"/>
</dbReference>
<evidence type="ECO:0000313" key="6">
    <source>
        <dbReference type="Proteomes" id="UP000669317"/>
    </source>
</evidence>
<evidence type="ECO:0000259" key="2">
    <source>
        <dbReference type="Pfam" id="PF13439"/>
    </source>
</evidence>
<dbReference type="Proteomes" id="UP000669317">
    <property type="component" value="Unassembled WGS sequence"/>
</dbReference>
<evidence type="ECO:0000313" key="4">
    <source>
        <dbReference type="EMBL" id="SPP96300.1"/>
    </source>
</evidence>
<feature type="domain" description="Glycosyl transferase family 1" evidence="1">
    <location>
        <begin position="232"/>
        <end position="332"/>
    </location>
</feature>
<dbReference type="SUPFAM" id="SSF53756">
    <property type="entry name" value="UDP-Glycosyltransferase/glycogen phosphorylase"/>
    <property type="match status" value="1"/>
</dbReference>
<dbReference type="InterPro" id="IPR028098">
    <property type="entry name" value="Glyco_trans_4-like_N"/>
</dbReference>
<dbReference type="RefSeq" id="WP_122403925.1">
    <property type="nucleotide sequence ID" value="NZ_JAGIKT010000119.1"/>
</dbReference>
<dbReference type="Proteomes" id="UP000246085">
    <property type="component" value="Chromosome BRAD3257"/>
</dbReference>
<dbReference type="InterPro" id="IPR001296">
    <property type="entry name" value="Glyco_trans_1"/>
</dbReference>
<dbReference type="AlphaFoldDB" id="A0A2U3Q4G9"/>
<evidence type="ECO:0000259" key="1">
    <source>
        <dbReference type="Pfam" id="PF00534"/>
    </source>
</evidence>
<keyword evidence="6" id="KW-1185">Reference proteome</keyword>
<feature type="domain" description="Glycosyltransferase subfamily 4-like N-terminal" evidence="2">
    <location>
        <begin position="16"/>
        <end position="185"/>
    </location>
</feature>
<accession>A0A2U3Q4G9</accession>
<sequence length="370" mass="40538">MRPSADLRIMMTTDTVGGVWTYSCALASSLAASGADVTLVTMGPQARNDQRRMLRDTRVHLIETDLALEWQDPDGRNVSEARRVLANLEASLMPDVVHLNSFREATFAWHAPTVLVAHSCVNSWAVACRDTAWLDEPRWRRYTERVAAALDMAEAWVCPSGTFYDDMTAIYQPRSRGAVIWNGIAPRDPAGRKQDVIFAAGRLWDRAKNIEALAAAAPELDWPVEVAGPIDTDLAAGVTWLGELPHEAMAARLQHAAIFVSPALYEPFGLSVLEAAAAGCALVLSDIPTFRELWSGAALFFDPADSQALHRTLSELCAGNFGRTRLQRAAYEQSLTYSLTRTTSAYLGLYEDLLASRRTSAAASQIEVRA</sequence>
<reference evidence="3 6" key="2">
    <citation type="submission" date="2021-03" db="EMBL/GenBank/DDBJ databases">
        <title>Genome Sequence of Bradyrhizobium vignae strain ISRA400.</title>
        <authorList>
            <person name="Tisa L.S."/>
            <person name="Svistoonoff S."/>
            <person name="Hocher V."/>
            <person name="Fall S."/>
            <person name="Zaiya A."/>
            <person name="Naing D."/>
            <person name="Niang N."/>
            <person name="Diouf A."/>
            <person name="Dasylva M.C."/>
            <person name="Toure O."/>
            <person name="Gueye M."/>
            <person name="Gully D."/>
            <person name="Tisseyre P."/>
            <person name="Simpson S."/>
            <person name="Morris K."/>
            <person name="Thomas W.K."/>
        </authorList>
    </citation>
    <scope>NUCLEOTIDE SEQUENCE [LARGE SCALE GENOMIC DNA]</scope>
    <source>
        <strain evidence="3 6">ISRA400</strain>
    </source>
</reference>
<dbReference type="EMBL" id="JAGIKT010000119">
    <property type="protein sequence ID" value="MBP0116195.1"/>
    <property type="molecule type" value="Genomic_DNA"/>
</dbReference>
<dbReference type="KEGG" id="bvz:BRAD3257_5350"/>
<dbReference type="Pfam" id="PF00534">
    <property type="entry name" value="Glycos_transf_1"/>
    <property type="match status" value="1"/>
</dbReference>
<evidence type="ECO:0000313" key="3">
    <source>
        <dbReference type="EMBL" id="MBP0116195.1"/>
    </source>
</evidence>
<organism evidence="4 5">
    <name type="scientific">Bradyrhizobium vignae</name>
    <dbReference type="NCBI Taxonomy" id="1549949"/>
    <lineage>
        <taxon>Bacteria</taxon>
        <taxon>Pseudomonadati</taxon>
        <taxon>Pseudomonadota</taxon>
        <taxon>Alphaproteobacteria</taxon>
        <taxon>Hyphomicrobiales</taxon>
        <taxon>Nitrobacteraceae</taxon>
        <taxon>Bradyrhizobium</taxon>
    </lineage>
</organism>
<evidence type="ECO:0000313" key="5">
    <source>
        <dbReference type="Proteomes" id="UP000246085"/>
    </source>
</evidence>
<proteinExistence type="predicted"/>
<dbReference type="Pfam" id="PF13439">
    <property type="entry name" value="Glyco_transf_4"/>
    <property type="match status" value="1"/>
</dbReference>
<gene>
    <name evidence="4" type="ORF">BRAD3257_5350</name>
    <name evidence="3" type="ORF">JWS04_35110</name>
</gene>
<name>A0A2U3Q4G9_9BRAD</name>
<dbReference type="GO" id="GO:0016757">
    <property type="term" value="F:glycosyltransferase activity"/>
    <property type="evidence" value="ECO:0007669"/>
    <property type="project" value="InterPro"/>
</dbReference>
<protein>
    <submittedName>
        <fullName evidence="4">Glycosyl transferase family protein</fullName>
    </submittedName>
    <submittedName>
        <fullName evidence="3">Glycosyltransferase family 4 protein</fullName>
    </submittedName>
</protein>
<dbReference type="CDD" id="cd03801">
    <property type="entry name" value="GT4_PimA-like"/>
    <property type="match status" value="1"/>
</dbReference>
<dbReference type="Gene3D" id="3.40.50.2000">
    <property type="entry name" value="Glycogen Phosphorylase B"/>
    <property type="match status" value="2"/>
</dbReference>
<keyword evidence="4" id="KW-0808">Transferase</keyword>
<dbReference type="EMBL" id="LS398110">
    <property type="protein sequence ID" value="SPP96300.1"/>
    <property type="molecule type" value="Genomic_DNA"/>
</dbReference>
<reference evidence="4 5" key="1">
    <citation type="submission" date="2018-03" db="EMBL/GenBank/DDBJ databases">
        <authorList>
            <person name="Gully D."/>
        </authorList>
    </citation>
    <scope>NUCLEOTIDE SEQUENCE [LARGE SCALE GENOMIC DNA]</scope>
    <source>
        <strain evidence="4">ORS3257</strain>
    </source>
</reference>